<dbReference type="AlphaFoldDB" id="A0A917DUS2"/>
<comment type="caution">
    <text evidence="1">The sequence shown here is derived from an EMBL/GenBank/DDBJ whole genome shotgun (WGS) entry which is preliminary data.</text>
</comment>
<dbReference type="RefSeq" id="WP_188992833.1">
    <property type="nucleotide sequence ID" value="NZ_BMHP01000002.1"/>
</dbReference>
<gene>
    <name evidence="1" type="ORF">GCM10010911_30990</name>
</gene>
<evidence type="ECO:0000313" key="2">
    <source>
        <dbReference type="Proteomes" id="UP000612456"/>
    </source>
</evidence>
<name>A0A917DUS2_9BACL</name>
<proteinExistence type="predicted"/>
<evidence type="ECO:0000313" key="1">
    <source>
        <dbReference type="EMBL" id="GGD70913.1"/>
    </source>
</evidence>
<protein>
    <submittedName>
        <fullName evidence="1">Uncharacterized protein</fullName>
    </submittedName>
</protein>
<accession>A0A917DUS2</accession>
<keyword evidence="2" id="KW-1185">Reference proteome</keyword>
<dbReference type="Proteomes" id="UP000612456">
    <property type="component" value="Unassembled WGS sequence"/>
</dbReference>
<reference evidence="1" key="1">
    <citation type="journal article" date="2014" name="Int. J. Syst. Evol. Microbiol.">
        <title>Complete genome sequence of Corynebacterium casei LMG S-19264T (=DSM 44701T), isolated from a smear-ripened cheese.</title>
        <authorList>
            <consortium name="US DOE Joint Genome Institute (JGI-PGF)"/>
            <person name="Walter F."/>
            <person name="Albersmeier A."/>
            <person name="Kalinowski J."/>
            <person name="Ruckert C."/>
        </authorList>
    </citation>
    <scope>NUCLEOTIDE SEQUENCE</scope>
    <source>
        <strain evidence="1">CGMCC 1.15178</strain>
    </source>
</reference>
<organism evidence="1 2">
    <name type="scientific">Paenibacillus nasutitermitis</name>
    <dbReference type="NCBI Taxonomy" id="1652958"/>
    <lineage>
        <taxon>Bacteria</taxon>
        <taxon>Bacillati</taxon>
        <taxon>Bacillota</taxon>
        <taxon>Bacilli</taxon>
        <taxon>Bacillales</taxon>
        <taxon>Paenibacillaceae</taxon>
        <taxon>Paenibacillus</taxon>
    </lineage>
</organism>
<dbReference type="EMBL" id="BMHP01000002">
    <property type="protein sequence ID" value="GGD70913.1"/>
    <property type="molecule type" value="Genomic_DNA"/>
</dbReference>
<sequence>MKRYGLSALLLILIIVSIGTYYVQAADNDLPQYRLMKLQGDEQAAEGLMLEGFYRAGLYTERMKVGIEGSKYDSDKSFLDQFYMHTSYSKHFNSIISSHRQFLPGRYDPNSFYENDDLIVYASTPYDYSNTKGSYNFRINLSIWDKKAEETRSLDVPVTGKEARNLFWIHVDDVQMVNGQFKIFTTNLLQPGASHSEDLRTIHLYSIDEKSGKLTGSDELLSAPSENNRENGKRLEMSVVPAIDPLAPSSHVVYRFQEFTKTENDQDSYSWIAKSENRKVYDLAAGQLKPLPLHETEVFKEEGNLSLYMDETELVRTFVDQLGLHIFVYRLVDNTASETLLTLKELGTQSVNNVLLSKNKLYISMDIGGQPGIAILDRSGGNILYKGAISVEGSPAERERLLKRLSPGNPIITE</sequence>
<reference evidence="1" key="2">
    <citation type="submission" date="2020-09" db="EMBL/GenBank/DDBJ databases">
        <authorList>
            <person name="Sun Q."/>
            <person name="Zhou Y."/>
        </authorList>
    </citation>
    <scope>NUCLEOTIDE SEQUENCE</scope>
    <source>
        <strain evidence="1">CGMCC 1.15178</strain>
    </source>
</reference>